<dbReference type="SUPFAM" id="SSF54001">
    <property type="entry name" value="Cysteine proteinases"/>
    <property type="match status" value="1"/>
</dbReference>
<dbReference type="PROSITE" id="PS50030">
    <property type="entry name" value="UBA"/>
    <property type="match status" value="1"/>
</dbReference>
<name>A0A8H3LID3_9GLOM</name>
<dbReference type="GO" id="GO:0005634">
    <property type="term" value="C:nucleus"/>
    <property type="evidence" value="ECO:0007669"/>
    <property type="project" value="TreeGrafter"/>
</dbReference>
<dbReference type="Proteomes" id="UP000615446">
    <property type="component" value="Unassembled WGS sequence"/>
</dbReference>
<feature type="domain" description="UBA" evidence="2">
    <location>
        <begin position="6"/>
        <end position="46"/>
    </location>
</feature>
<dbReference type="Gene3D" id="1.10.8.10">
    <property type="entry name" value="DNA helicase RuvA subunit, C-terminal domain"/>
    <property type="match status" value="1"/>
</dbReference>
<evidence type="ECO:0000259" key="2">
    <source>
        <dbReference type="PROSITE" id="PS50030"/>
    </source>
</evidence>
<gene>
    <name evidence="4" type="ORF">RCL2_001384200</name>
</gene>
<evidence type="ECO:0000256" key="1">
    <source>
        <dbReference type="SAM" id="MobiDB-lite"/>
    </source>
</evidence>
<keyword evidence="4" id="KW-0378">Hydrolase</keyword>
<reference evidence="4" key="1">
    <citation type="submission" date="2019-10" db="EMBL/GenBank/DDBJ databases">
        <title>Conservation and host-specific expression of non-tandemly repeated heterogenous ribosome RNA gene in arbuscular mycorrhizal fungi.</title>
        <authorList>
            <person name="Maeda T."/>
            <person name="Kobayashi Y."/>
            <person name="Nakagawa T."/>
            <person name="Ezawa T."/>
            <person name="Yamaguchi K."/>
            <person name="Bino T."/>
            <person name="Nishimoto Y."/>
            <person name="Shigenobu S."/>
            <person name="Kawaguchi M."/>
        </authorList>
    </citation>
    <scope>NUCLEOTIDE SEQUENCE</scope>
    <source>
        <strain evidence="4">HR1</strain>
    </source>
</reference>
<evidence type="ECO:0000313" key="5">
    <source>
        <dbReference type="Proteomes" id="UP000615446"/>
    </source>
</evidence>
<comment type="caution">
    <text evidence="4">The sequence shown here is derived from an EMBL/GenBank/DDBJ whole genome shotgun (WGS) entry which is preliminary data.</text>
</comment>
<dbReference type="PANTHER" id="PTHR39597">
    <property type="entry name" value="UBA DOMAIN-CONTAINING PROTEIN RUP1"/>
    <property type="match status" value="1"/>
</dbReference>
<dbReference type="InterPro" id="IPR055335">
    <property type="entry name" value="Ucp6/RUP1"/>
</dbReference>
<dbReference type="SUPFAM" id="SSF46934">
    <property type="entry name" value="UBA-like"/>
    <property type="match status" value="1"/>
</dbReference>
<dbReference type="PROSITE" id="PS50235">
    <property type="entry name" value="USP_3"/>
    <property type="match status" value="1"/>
</dbReference>
<dbReference type="InterPro" id="IPR028889">
    <property type="entry name" value="USP"/>
</dbReference>
<dbReference type="AlphaFoldDB" id="A0A8H3LID3"/>
<feature type="domain" description="USP" evidence="3">
    <location>
        <begin position="163"/>
        <end position="611"/>
    </location>
</feature>
<evidence type="ECO:0000313" key="4">
    <source>
        <dbReference type="EMBL" id="GES86800.1"/>
    </source>
</evidence>
<dbReference type="Gene3D" id="3.90.70.10">
    <property type="entry name" value="Cysteine proteinases"/>
    <property type="match status" value="1"/>
</dbReference>
<sequence>MTEYSRVKQEALGQLLEMGVDEKDAHEVLLKYNNDVHRAADFYFQSCNNDDSMSNLKPLVSDEWESTTPREDSDKYCFNNNDTIGLTNSDTHDEDLERTIQRSLEDAAPRPSSAVENERNNKLAVVLYNNKNNSNSQVADDNYANHNWGQPIKRLKLDDTTPLALKSNMNYGFAGPFFLALFHIPIFRLAILAYRPTRDDWGEVEGYWDGSSQGLSDEYDTNSYYQEFKSRPYTLKFMHEFQKLFGFLSLSQRAYGDASSLINALAFEGTRSSWNDLDSVQDFFIKVLDVIVHSSTYHRDLIDLDLDLGLDIDSLSKHVIPFNRLLKSLGRNENFSNYPYQSENRDEDVLSIPLVITPSFNTIYAALDKIVHKTETTQKVFFTELAKILIFTLKHRDAFSDNSFTSGDSGFRIYKELYMDRYLLNRAEDIERRWHQLEILKSESEKINQAIRRITEYQGRHNGLDLLKGSIDYFRRKCDKARNNDFVDNDAQQTYSFLEGILEKIEQKFKVLIEKKEEIDAEIRDIFNTPDMKKVVYRLKAVLGHDGQHHYAYIWVSRGNKTETISSNNENGIWWKFCDMTVEETSEERVLNDTSTLHVNSNVYSLIYVNADVDHNFLHIHDIIPPSLKEYVSKDNNHVINEEVQENYYHNYNNNNNDYNDSDFNNNNDYNDSDFNNNNDYNYYNNNNDDYNQDVVMGDSSRIDMYNSDSTTYGGSGYDDNLKTQCEITESQEKNIVSLHPTINKRFEIFCIKLEQIDLFKSLMHKFYESGCEVAGSWDEPHPLNTQYISDPAYKEYVELFDKYKEITLYFTEGLDRVNSDEYRNALAYFKYAIDLENNWINELFVKDKTGKTVKLNGEKLRRSKEIDAYARACLKVEHDGFLNKIRHDPYRTRGLRDGLQTLSYIVAYIGASNCAEDELFERFRDEFKELMEKIDFTEEQNVLIHDLLEKYTQPEESLELKLIDEIESNGDLCARYETALKKCSSGLKKYEVPYI</sequence>
<dbReference type="OrthoDB" id="443682at2759"/>
<dbReference type="SMART" id="SM00165">
    <property type="entry name" value="UBA"/>
    <property type="match status" value="1"/>
</dbReference>
<dbReference type="GO" id="GO:0016787">
    <property type="term" value="F:hydrolase activity"/>
    <property type="evidence" value="ECO:0007669"/>
    <property type="project" value="UniProtKB-KW"/>
</dbReference>
<organism evidence="4 5">
    <name type="scientific">Rhizophagus clarus</name>
    <dbReference type="NCBI Taxonomy" id="94130"/>
    <lineage>
        <taxon>Eukaryota</taxon>
        <taxon>Fungi</taxon>
        <taxon>Fungi incertae sedis</taxon>
        <taxon>Mucoromycota</taxon>
        <taxon>Glomeromycotina</taxon>
        <taxon>Glomeromycetes</taxon>
        <taxon>Glomerales</taxon>
        <taxon>Glomeraceae</taxon>
        <taxon>Rhizophagus</taxon>
    </lineage>
</organism>
<dbReference type="GO" id="GO:0016579">
    <property type="term" value="P:protein deubiquitination"/>
    <property type="evidence" value="ECO:0007669"/>
    <property type="project" value="TreeGrafter"/>
</dbReference>
<accession>A0A8H3LID3</accession>
<proteinExistence type="predicted"/>
<dbReference type="InterPro" id="IPR009060">
    <property type="entry name" value="UBA-like_sf"/>
</dbReference>
<dbReference type="EMBL" id="BLAL01000162">
    <property type="protein sequence ID" value="GES86800.1"/>
    <property type="molecule type" value="Genomic_DNA"/>
</dbReference>
<dbReference type="InterPro" id="IPR015940">
    <property type="entry name" value="UBA"/>
</dbReference>
<protein>
    <submittedName>
        <fullName evidence="4">Ubiquitin carboxyl-terminal hydrolase 25-like</fullName>
    </submittedName>
</protein>
<dbReference type="GO" id="GO:0005829">
    <property type="term" value="C:cytosol"/>
    <property type="evidence" value="ECO:0007669"/>
    <property type="project" value="TreeGrafter"/>
</dbReference>
<evidence type="ECO:0000259" key="3">
    <source>
        <dbReference type="PROSITE" id="PS50235"/>
    </source>
</evidence>
<dbReference type="InterPro" id="IPR038765">
    <property type="entry name" value="Papain-like_cys_pep_sf"/>
</dbReference>
<dbReference type="PANTHER" id="PTHR39597:SF1">
    <property type="entry name" value="UBA DOMAIN-CONTAINING PROTEIN RUP1"/>
    <property type="match status" value="1"/>
</dbReference>
<feature type="region of interest" description="Disordered" evidence="1">
    <location>
        <begin position="650"/>
        <end position="676"/>
    </location>
</feature>